<dbReference type="EMBL" id="JBEHEF010000017">
    <property type="protein sequence ID" value="MEQ9938689.1"/>
    <property type="molecule type" value="Genomic_DNA"/>
</dbReference>
<dbReference type="RefSeq" id="WP_103160547.1">
    <property type="nucleotide sequence ID" value="NZ_JAQRNC010000007.1"/>
</dbReference>
<name>A0ABV1PBZ2_9GAMM</name>
<keyword evidence="1" id="KW-0812">Transmembrane</keyword>
<comment type="caution">
    <text evidence="2">The sequence shown here is derived from an EMBL/GenBank/DDBJ whole genome shotgun (WGS) entry which is preliminary data.</text>
</comment>
<gene>
    <name evidence="2" type="ORF">ABRQ07_13930</name>
</gene>
<evidence type="ECO:0000256" key="1">
    <source>
        <dbReference type="SAM" id="Phobius"/>
    </source>
</evidence>
<keyword evidence="3" id="KW-1185">Reference proteome</keyword>
<evidence type="ECO:0000313" key="3">
    <source>
        <dbReference type="Proteomes" id="UP001463408"/>
    </source>
</evidence>
<keyword evidence="1" id="KW-1133">Transmembrane helix</keyword>
<reference evidence="2 3" key="1">
    <citation type="submission" date="2024-06" db="EMBL/GenBank/DDBJ databases">
        <title>Pangenomics to understand the prophage dynamics in the radiating lineages of P. brasiliense.</title>
        <authorList>
            <person name="Pardeshi L.A."/>
            <person name="Van Duivenbode I."/>
            <person name="Jonkheer E.M."/>
            <person name="Pel M.J.C."/>
            <person name="Kupczok A."/>
            <person name="De Ridder D."/>
            <person name="Smit S."/>
            <person name="Van Der Lee T.J."/>
        </authorList>
    </citation>
    <scope>NUCLEOTIDE SEQUENCE [LARGE SCALE GENOMIC DNA]</scope>
    <source>
        <strain evidence="2 3">PD 8607</strain>
    </source>
</reference>
<sequence>MVNVSESNDGGFSVKIEHDFGYFLNTDKYIPITKYYDESAAIIKLNLIHENFLQVFISNLRKKGTEKYVKVGRYFMQNLEFSVALGLPVSIAECLVGMNLLRNKYAHDIDYKITDEDIQPLLKKITNVNVSEVNPYGFFKDDIVSAITERGIDAITFMNNIPWETTPARKRIYKLVAAAFCISNLGAFYLINELYHRDDLKMSRI</sequence>
<feature type="transmembrane region" description="Helical" evidence="1">
    <location>
        <begin position="172"/>
        <end position="191"/>
    </location>
</feature>
<proteinExistence type="predicted"/>
<keyword evidence="1" id="KW-0472">Membrane</keyword>
<protein>
    <submittedName>
        <fullName evidence="2">Uncharacterized protein</fullName>
    </submittedName>
</protein>
<dbReference type="Proteomes" id="UP001463408">
    <property type="component" value="Unassembled WGS sequence"/>
</dbReference>
<organism evidence="2 3">
    <name type="scientific">Pectobacterium polonicum</name>
    <dbReference type="NCBI Taxonomy" id="2485124"/>
    <lineage>
        <taxon>Bacteria</taxon>
        <taxon>Pseudomonadati</taxon>
        <taxon>Pseudomonadota</taxon>
        <taxon>Gammaproteobacteria</taxon>
        <taxon>Enterobacterales</taxon>
        <taxon>Pectobacteriaceae</taxon>
        <taxon>Pectobacterium</taxon>
    </lineage>
</organism>
<accession>A0ABV1PBZ2</accession>
<evidence type="ECO:0000313" key="2">
    <source>
        <dbReference type="EMBL" id="MEQ9938689.1"/>
    </source>
</evidence>